<gene>
    <name evidence="2" type="ORF">FOL47_008095</name>
</gene>
<name>A0A7J6LG87_PERCH</name>
<dbReference type="EMBL" id="JAAPAO010000500">
    <property type="protein sequence ID" value="KAF4658289.1"/>
    <property type="molecule type" value="Genomic_DNA"/>
</dbReference>
<dbReference type="OrthoDB" id="438803at2759"/>
<evidence type="ECO:0000313" key="3">
    <source>
        <dbReference type="Proteomes" id="UP000591131"/>
    </source>
</evidence>
<dbReference type="AlphaFoldDB" id="A0A7J6LG87"/>
<proteinExistence type="predicted"/>
<keyword evidence="3" id="KW-1185">Reference proteome</keyword>
<organism evidence="2 3">
    <name type="scientific">Perkinsus chesapeaki</name>
    <name type="common">Clam parasite</name>
    <name type="synonym">Perkinsus andrewsi</name>
    <dbReference type="NCBI Taxonomy" id="330153"/>
    <lineage>
        <taxon>Eukaryota</taxon>
        <taxon>Sar</taxon>
        <taxon>Alveolata</taxon>
        <taxon>Perkinsozoa</taxon>
        <taxon>Perkinsea</taxon>
        <taxon>Perkinsida</taxon>
        <taxon>Perkinsidae</taxon>
        <taxon>Perkinsus</taxon>
    </lineage>
</organism>
<sequence>MIHYNLSALDVVCKEALEAILRPKYFRLIQPWLAISMDGDKEVLAQLSEVLVDPTVALGPRSLPNAYNLSKSLAHQVQGSLDAEQLREGKPSGPRCKCVSSKAVTRDIYKNADDIYRAFALENRPLRSLPFAHILTPTALNKIEEWQVSSQGSTAWPNKAALERVLRNIWMFDASMPTYTGLLRVGLAHQTIHFSLGATCDVKALLESRLDEEAPGWKKSKKVKKSAINKVVNKLAEEIEENSRKGISADDDSADDAGGVQCDELPSSVAFDIPFGPSSEREPVARALQGLAMKMDCLQRLQRARPSTAGIGNWAIEDVLRHHRLDVRTVLGRAVLGERKPLISTTDKRAWDKFKGEFTKHDCMIIHVNNHYAMVFAYRERDNLKEVLTAKKGQKPKYWVDWTHVIAALNKWQGYGVSGINKMDTAEGQHLESKQGGTFEDSNFNQT</sequence>
<accession>A0A7J6LG87</accession>
<comment type="caution">
    <text evidence="2">The sequence shown here is derived from an EMBL/GenBank/DDBJ whole genome shotgun (WGS) entry which is preliminary data.</text>
</comment>
<reference evidence="2 3" key="1">
    <citation type="submission" date="2020-04" db="EMBL/GenBank/DDBJ databases">
        <title>Perkinsus chesapeaki whole genome sequence.</title>
        <authorList>
            <person name="Bogema D.R."/>
        </authorList>
    </citation>
    <scope>NUCLEOTIDE SEQUENCE [LARGE SCALE GENOMIC DNA]</scope>
    <source>
        <strain evidence="2">ATCC PRA-425</strain>
    </source>
</reference>
<evidence type="ECO:0000313" key="2">
    <source>
        <dbReference type="EMBL" id="KAF4658289.1"/>
    </source>
</evidence>
<feature type="region of interest" description="Disordered" evidence="1">
    <location>
        <begin position="428"/>
        <end position="447"/>
    </location>
</feature>
<evidence type="ECO:0000256" key="1">
    <source>
        <dbReference type="SAM" id="MobiDB-lite"/>
    </source>
</evidence>
<protein>
    <submittedName>
        <fullName evidence="2">Uncharacterized protein</fullName>
    </submittedName>
</protein>
<dbReference type="Proteomes" id="UP000591131">
    <property type="component" value="Unassembled WGS sequence"/>
</dbReference>